<dbReference type="InterPro" id="IPR011006">
    <property type="entry name" value="CheY-like_superfamily"/>
</dbReference>
<feature type="domain" description="PAS" evidence="6">
    <location>
        <begin position="365"/>
        <end position="436"/>
    </location>
</feature>
<keyword evidence="1 2" id="KW-0597">Phosphoprotein</keyword>
<dbReference type="Pfam" id="PF26131">
    <property type="entry name" value="PAS-like"/>
    <property type="match status" value="1"/>
</dbReference>
<dbReference type="NCBIfam" id="TIGR00229">
    <property type="entry name" value="sensory_box"/>
    <property type="match status" value="1"/>
</dbReference>
<dbReference type="SMART" id="SM00387">
    <property type="entry name" value="HATPase_c"/>
    <property type="match status" value="1"/>
</dbReference>
<dbReference type="CDD" id="cd17546">
    <property type="entry name" value="REC_hyHK_CKI1_RcsC-like"/>
    <property type="match status" value="1"/>
</dbReference>
<evidence type="ECO:0000313" key="7">
    <source>
        <dbReference type="EMBL" id="PMD21607.1"/>
    </source>
</evidence>
<dbReference type="InterPro" id="IPR003594">
    <property type="entry name" value="HATPase_dom"/>
</dbReference>
<evidence type="ECO:0000313" key="8">
    <source>
        <dbReference type="Proteomes" id="UP000235672"/>
    </source>
</evidence>
<dbReference type="Pfam" id="PF02518">
    <property type="entry name" value="HATPase_c"/>
    <property type="match status" value="1"/>
</dbReference>
<dbReference type="Gene3D" id="3.40.50.2300">
    <property type="match status" value="1"/>
</dbReference>
<dbReference type="SMART" id="SM00091">
    <property type="entry name" value="PAS"/>
    <property type="match status" value="2"/>
</dbReference>
<dbReference type="GO" id="GO:0000155">
    <property type="term" value="F:phosphorelay sensor kinase activity"/>
    <property type="evidence" value="ECO:0007669"/>
    <property type="project" value="InterPro"/>
</dbReference>
<evidence type="ECO:0000259" key="5">
    <source>
        <dbReference type="PROSITE" id="PS50110"/>
    </source>
</evidence>
<dbReference type="SUPFAM" id="SSF47384">
    <property type="entry name" value="Homodimeric domain of signal transducing histidine kinase"/>
    <property type="match status" value="1"/>
</dbReference>
<dbReference type="Pfam" id="PF13188">
    <property type="entry name" value="PAS_8"/>
    <property type="match status" value="2"/>
</dbReference>
<dbReference type="PRINTS" id="PR00344">
    <property type="entry name" value="BCTRLSENSOR"/>
</dbReference>
<gene>
    <name evidence="7" type="ORF">NA56DRAFT_117733</name>
</gene>
<accession>A0A2J6Q5P4</accession>
<evidence type="ECO:0000259" key="6">
    <source>
        <dbReference type="PROSITE" id="PS50112"/>
    </source>
</evidence>
<dbReference type="PROSITE" id="PS50110">
    <property type="entry name" value="RESPONSE_REGULATORY"/>
    <property type="match status" value="1"/>
</dbReference>
<evidence type="ECO:0000256" key="2">
    <source>
        <dbReference type="PROSITE-ProRule" id="PRU00169"/>
    </source>
</evidence>
<feature type="region of interest" description="Disordered" evidence="3">
    <location>
        <begin position="1"/>
        <end position="34"/>
    </location>
</feature>
<feature type="compositionally biased region" description="Low complexity" evidence="3">
    <location>
        <begin position="170"/>
        <end position="196"/>
    </location>
</feature>
<dbReference type="InterPro" id="IPR000014">
    <property type="entry name" value="PAS"/>
</dbReference>
<feature type="domain" description="Histidine kinase" evidence="4">
    <location>
        <begin position="517"/>
        <end position="793"/>
    </location>
</feature>
<feature type="compositionally biased region" description="Acidic residues" evidence="3">
    <location>
        <begin position="18"/>
        <end position="27"/>
    </location>
</feature>
<dbReference type="Gene3D" id="1.10.287.130">
    <property type="match status" value="1"/>
</dbReference>
<dbReference type="Pfam" id="PF00512">
    <property type="entry name" value="HisKA"/>
    <property type="match status" value="1"/>
</dbReference>
<dbReference type="Gene3D" id="3.30.450.20">
    <property type="entry name" value="PAS domain"/>
    <property type="match status" value="2"/>
</dbReference>
<dbReference type="InterPro" id="IPR005467">
    <property type="entry name" value="His_kinase_dom"/>
</dbReference>
<dbReference type="PANTHER" id="PTHR43719">
    <property type="entry name" value="TWO-COMPONENT HISTIDINE KINASE"/>
    <property type="match status" value="1"/>
</dbReference>
<reference evidence="7 8" key="1">
    <citation type="submission" date="2016-05" db="EMBL/GenBank/DDBJ databases">
        <title>A degradative enzymes factory behind the ericoid mycorrhizal symbiosis.</title>
        <authorList>
            <consortium name="DOE Joint Genome Institute"/>
            <person name="Martino E."/>
            <person name="Morin E."/>
            <person name="Grelet G."/>
            <person name="Kuo A."/>
            <person name="Kohler A."/>
            <person name="Daghino S."/>
            <person name="Barry K."/>
            <person name="Choi C."/>
            <person name="Cichocki N."/>
            <person name="Clum A."/>
            <person name="Copeland A."/>
            <person name="Hainaut M."/>
            <person name="Haridas S."/>
            <person name="Labutti K."/>
            <person name="Lindquist E."/>
            <person name="Lipzen A."/>
            <person name="Khouja H.-R."/>
            <person name="Murat C."/>
            <person name="Ohm R."/>
            <person name="Olson A."/>
            <person name="Spatafora J."/>
            <person name="Veneault-Fourrey C."/>
            <person name="Henrissat B."/>
            <person name="Grigoriev I."/>
            <person name="Martin F."/>
            <person name="Perotto S."/>
        </authorList>
    </citation>
    <scope>NUCLEOTIDE SEQUENCE [LARGE SCALE GENOMIC DNA]</scope>
    <source>
        <strain evidence="7 8">UAMH 7357</strain>
    </source>
</reference>
<dbReference type="EMBL" id="KZ613480">
    <property type="protein sequence ID" value="PMD21607.1"/>
    <property type="molecule type" value="Genomic_DNA"/>
</dbReference>
<dbReference type="InterPro" id="IPR003661">
    <property type="entry name" value="HisK_dim/P_dom"/>
</dbReference>
<dbReference type="SUPFAM" id="SSF52172">
    <property type="entry name" value="CheY-like"/>
    <property type="match status" value="1"/>
</dbReference>
<dbReference type="CDD" id="cd00082">
    <property type="entry name" value="HisKA"/>
    <property type="match status" value="1"/>
</dbReference>
<keyword evidence="8" id="KW-1185">Reference proteome</keyword>
<sequence length="991" mass="111641">MPRRKLKRSREDHGELESPSEAEDMDTDVQVNGHPDAPLDAIGIKELLEHDSRPTFVLDLHALGQAMNGRMPVVFVNRSLRFFDELRNVIEADTFYPPTSIPPTKQQEATAAADADFKAWSTSVPNFDGSTDGYLPRHAFRGMYWTSSTLRGRWRVVSGSQVPNQRKPSHGTTPRSSRSTSRSLETSTGGSGSTELTDPDLLPEELTLNQKLADSESKFKVLTELNPVGMYYLNPAGDILYCNDMWYEITGHPRGLEGEMSFMNVISELDHPLITEEWTRLTTHKGRRSFALRLRKPWIDEATGASRQKWILCSCDQEFDEEGKIKTIMGCITDISAQKFAEESAVARANLVEQLALRTQEAAQHERSFQQMAELAPCGMFTFDPEGTITWANPQWYEMTGHSRTEHYPMSILNCIEQQDHSAFHEQWTRLTVAKEEVTSELRLKKPWIRQESNHSVRDTTWILFLAIPQLDDEGKLTKVLGCTTDISHFKWAESVQLQSRLQAEEAKRQQETFIDMTSHEMRNPLSAIMLCADGIATSLIEFQTLKSEDQKVMSQSLVETNLDAAQTIVLCAQHQKRIIDDVLTLSKLNSAMLHVSPIQIQVETTVRRTLKMFEGELQADGIDMTFVLEPSYREAQVDCVFCDPVRLTQIFINLLTNAIKFTRSETKREIKVSLGASLSKPPKDMAPHIQWFPSKNSRSHHDLTLGSDWGFGPQVYLYFAVKDTGRGLDEEEKTKLFHRFSQASPRTHVQYGGSGLGLFISRELTELQGGEIGVESTAGAGSTFAFFIKARKAVGEQSTHPGTPGSRMTNGSAFNTTLETMSITPQKTHRDYHILLVEDNLINQKVLSKQLRTAGCVVYVANHGGEALDFLSKTTLWNDSSPNGPRMELSIILMDLEMPIMDGLACTRRIRDLEREGKIMVRVPIIAVTANTRTEQIEQALEAGMDDLVAKPFQIPELMQKTDQLVGKQKSRHDDVRIEDLEAEELENGI</sequence>
<dbReference type="PROSITE" id="PS50112">
    <property type="entry name" value="PAS"/>
    <property type="match status" value="1"/>
</dbReference>
<dbReference type="InterPro" id="IPR004358">
    <property type="entry name" value="Sig_transdc_His_kin-like_C"/>
</dbReference>
<dbReference type="SMART" id="SM00388">
    <property type="entry name" value="HisKA"/>
    <property type="match status" value="1"/>
</dbReference>
<protein>
    <submittedName>
        <fullName evidence="7">Uncharacterized protein</fullName>
    </submittedName>
</protein>
<dbReference type="InterPro" id="IPR036890">
    <property type="entry name" value="HATPase_C_sf"/>
</dbReference>
<dbReference type="OrthoDB" id="60033at2759"/>
<dbReference type="Pfam" id="PF00072">
    <property type="entry name" value="Response_reg"/>
    <property type="match status" value="1"/>
</dbReference>
<dbReference type="SUPFAM" id="SSF55785">
    <property type="entry name" value="PYP-like sensor domain (PAS domain)"/>
    <property type="match status" value="2"/>
</dbReference>
<feature type="region of interest" description="Disordered" evidence="3">
    <location>
        <begin position="156"/>
        <end position="201"/>
    </location>
</feature>
<name>A0A2J6Q5P4_9HELO</name>
<proteinExistence type="predicted"/>
<dbReference type="InterPro" id="IPR035965">
    <property type="entry name" value="PAS-like_dom_sf"/>
</dbReference>
<dbReference type="InterPro" id="IPR001789">
    <property type="entry name" value="Sig_transdc_resp-reg_receiver"/>
</dbReference>
<feature type="modified residue" description="4-aspartylphosphate" evidence="2">
    <location>
        <position position="896"/>
    </location>
</feature>
<evidence type="ECO:0000256" key="1">
    <source>
        <dbReference type="ARBA" id="ARBA00022553"/>
    </source>
</evidence>
<dbReference type="InterPro" id="IPR036097">
    <property type="entry name" value="HisK_dim/P_sf"/>
</dbReference>
<evidence type="ECO:0000256" key="3">
    <source>
        <dbReference type="SAM" id="MobiDB-lite"/>
    </source>
</evidence>
<dbReference type="InterPro" id="IPR050956">
    <property type="entry name" value="2C_system_His_kinase"/>
</dbReference>
<dbReference type="CDD" id="cd00130">
    <property type="entry name" value="PAS"/>
    <property type="match status" value="2"/>
</dbReference>
<evidence type="ECO:0000259" key="4">
    <source>
        <dbReference type="PROSITE" id="PS50109"/>
    </source>
</evidence>
<organism evidence="7 8">
    <name type="scientific">Hyaloscypha hepaticicola</name>
    <dbReference type="NCBI Taxonomy" id="2082293"/>
    <lineage>
        <taxon>Eukaryota</taxon>
        <taxon>Fungi</taxon>
        <taxon>Dikarya</taxon>
        <taxon>Ascomycota</taxon>
        <taxon>Pezizomycotina</taxon>
        <taxon>Leotiomycetes</taxon>
        <taxon>Helotiales</taxon>
        <taxon>Hyaloscyphaceae</taxon>
        <taxon>Hyaloscypha</taxon>
    </lineage>
</organism>
<dbReference type="Gene3D" id="3.30.565.10">
    <property type="entry name" value="Histidine kinase-like ATPase, C-terminal domain"/>
    <property type="match status" value="1"/>
</dbReference>
<dbReference type="SUPFAM" id="SSF55874">
    <property type="entry name" value="ATPase domain of HSP90 chaperone/DNA topoisomerase II/histidine kinase"/>
    <property type="match status" value="1"/>
</dbReference>
<dbReference type="Proteomes" id="UP000235672">
    <property type="component" value="Unassembled WGS sequence"/>
</dbReference>
<dbReference type="InterPro" id="IPR058846">
    <property type="entry name" value="PAS-like"/>
</dbReference>
<dbReference type="PANTHER" id="PTHR43719:SF30">
    <property type="entry name" value="TWO-COMPONENT SYSTEM RESPONSE REGULATOR"/>
    <property type="match status" value="1"/>
</dbReference>
<dbReference type="PROSITE" id="PS50109">
    <property type="entry name" value="HIS_KIN"/>
    <property type="match status" value="1"/>
</dbReference>
<dbReference type="STRING" id="1745343.A0A2J6Q5P4"/>
<dbReference type="SMART" id="SM00448">
    <property type="entry name" value="REC"/>
    <property type="match status" value="1"/>
</dbReference>
<dbReference type="AlphaFoldDB" id="A0A2J6Q5P4"/>
<feature type="domain" description="Response regulatory" evidence="5">
    <location>
        <begin position="834"/>
        <end position="967"/>
    </location>
</feature>